<feature type="transmembrane region" description="Helical" evidence="7">
    <location>
        <begin position="110"/>
        <end position="132"/>
    </location>
</feature>
<keyword evidence="9" id="KW-1185">Reference proteome</keyword>
<dbReference type="AlphaFoldDB" id="A0A212DJ02"/>
<dbReference type="InterPro" id="IPR007237">
    <property type="entry name" value="CD20-like"/>
</dbReference>
<feature type="transmembrane region" description="Helical" evidence="7">
    <location>
        <begin position="76"/>
        <end position="98"/>
    </location>
</feature>
<feature type="transmembrane region" description="Helical" evidence="7">
    <location>
        <begin position="153"/>
        <end position="179"/>
    </location>
</feature>
<evidence type="ECO:0000256" key="4">
    <source>
        <dbReference type="ARBA" id="ARBA00022989"/>
    </source>
</evidence>
<dbReference type="PANTHER" id="PTHR23320">
    <property type="entry name" value="MEMBRANE-SPANNING 4-DOMAINS SUBFAMILY A MS4A -RELATED"/>
    <property type="match status" value="1"/>
</dbReference>
<feature type="compositionally biased region" description="Polar residues" evidence="6">
    <location>
        <begin position="820"/>
        <end position="836"/>
    </location>
</feature>
<protein>
    <submittedName>
        <fullName evidence="8">MS4A14</fullName>
    </submittedName>
</protein>
<accession>A0A212DJ02</accession>
<dbReference type="EMBL" id="MKHE01000001">
    <property type="protein sequence ID" value="OWK18152.1"/>
    <property type="molecule type" value="Genomic_DNA"/>
</dbReference>
<dbReference type="Proteomes" id="UP000242450">
    <property type="component" value="Chromosome 1"/>
</dbReference>
<evidence type="ECO:0000313" key="9">
    <source>
        <dbReference type="Proteomes" id="UP000242450"/>
    </source>
</evidence>
<comment type="similarity">
    <text evidence="2">Belongs to the MS4A family.</text>
</comment>
<evidence type="ECO:0000256" key="7">
    <source>
        <dbReference type="SAM" id="Phobius"/>
    </source>
</evidence>
<evidence type="ECO:0000256" key="1">
    <source>
        <dbReference type="ARBA" id="ARBA00004141"/>
    </source>
</evidence>
<evidence type="ECO:0000256" key="6">
    <source>
        <dbReference type="SAM" id="MobiDB-lite"/>
    </source>
</evidence>
<proteinExistence type="inferred from homology"/>
<feature type="compositionally biased region" description="Basic and acidic residues" evidence="6">
    <location>
        <begin position="772"/>
        <end position="782"/>
    </location>
</feature>
<feature type="compositionally biased region" description="Polar residues" evidence="6">
    <location>
        <begin position="801"/>
        <end position="812"/>
    </location>
</feature>
<gene>
    <name evidence="8" type="ORF">Celaphus_00009435</name>
</gene>
<evidence type="ECO:0000313" key="8">
    <source>
        <dbReference type="EMBL" id="OWK18152.1"/>
    </source>
</evidence>
<feature type="compositionally biased region" description="Polar residues" evidence="6">
    <location>
        <begin position="332"/>
        <end position="347"/>
    </location>
</feature>
<comment type="subcellular location">
    <subcellularLocation>
        <location evidence="1">Membrane</location>
        <topology evidence="1">Multi-pass membrane protein</topology>
    </subcellularLocation>
</comment>
<keyword evidence="3 7" id="KW-0812">Transmembrane</keyword>
<evidence type="ECO:0000256" key="5">
    <source>
        <dbReference type="ARBA" id="ARBA00023136"/>
    </source>
</evidence>
<name>A0A212DJ02_CEREH</name>
<feature type="region of interest" description="Disordered" evidence="6">
    <location>
        <begin position="755"/>
        <end position="861"/>
    </location>
</feature>
<keyword evidence="4 7" id="KW-1133">Transmembrane helix</keyword>
<comment type="caution">
    <text evidence="8">The sequence shown here is derived from an EMBL/GenBank/DDBJ whole genome shotgun (WGS) entry which is preliminary data.</text>
</comment>
<reference evidence="8 9" key="1">
    <citation type="journal article" date="2018" name="Mol. Genet. Genomics">
        <title>The red deer Cervus elaphus genome CerEla1.0: sequencing, annotating, genes, and chromosomes.</title>
        <authorList>
            <person name="Bana N.A."/>
            <person name="Nyiri A."/>
            <person name="Nagy J."/>
            <person name="Frank K."/>
            <person name="Nagy T."/>
            <person name="Steger V."/>
            <person name="Schiller M."/>
            <person name="Lakatos P."/>
            <person name="Sugar L."/>
            <person name="Horn P."/>
            <person name="Barta E."/>
            <person name="Orosz L."/>
        </authorList>
    </citation>
    <scope>NUCLEOTIDE SEQUENCE [LARGE SCALE GENOMIC DNA]</scope>
    <source>
        <strain evidence="8">Hungarian</strain>
    </source>
</reference>
<feature type="region of interest" description="Disordered" evidence="6">
    <location>
        <begin position="493"/>
        <end position="541"/>
    </location>
</feature>
<feature type="region of interest" description="Disordered" evidence="6">
    <location>
        <begin position="672"/>
        <end position="710"/>
    </location>
</feature>
<dbReference type="GO" id="GO:0007166">
    <property type="term" value="P:cell surface receptor signaling pathway"/>
    <property type="evidence" value="ECO:0007669"/>
    <property type="project" value="TreeGrafter"/>
</dbReference>
<feature type="compositionally biased region" description="Polar residues" evidence="6">
    <location>
        <begin position="358"/>
        <end position="407"/>
    </location>
</feature>
<dbReference type="OrthoDB" id="9838243at2759"/>
<evidence type="ECO:0000256" key="2">
    <source>
        <dbReference type="ARBA" id="ARBA00009565"/>
    </source>
</evidence>
<feature type="region of interest" description="Disordered" evidence="6">
    <location>
        <begin position="327"/>
        <end position="422"/>
    </location>
</feature>
<sequence length="861" mass="97166">MESSSEVKRSTHVINVQANETVLTALPYGPHSSLLEFLKGEPKVLGAAQVLLALITAGIGAIFAFNYFNFAQRFPLVFLTGYPFWGAFIFTVTGYLTGANSNDKCMGQGAMSLNLISSMVAVAGIFLTIISYRYQHRYCQGPSLEGICVISRVLYNGILSVLLIISIAELSIAVTIASFRSNCWANSNEIVFFLPSDVTQESELSVPDENAVIQFELQEESTSDDSTANIKPVFFGGYSFFKLRVTKNQFTFQHAGRRGSNSFNTSSLFMADEQQKYIPQTLSLYGEEVEVKHLPPVLEKKPSETMMNSEPLNDEDLRAAITQSPEEKTPLLQDQASKPQLSPSYSVKSVHDLPPQDLPSQASRAETSPEQDLLSEASTSHVTESHGTTSQDKQSQGIPPQNTQSHDMLSDYLPSPDMPAQDLPFQRQALPLQAIPFGATSFLSVRSSDMQHLDQRSLDFQLQNVQSQEQRAVHLLYQDIKSEVMLMTEEWKPEEGLQSRRPSKQHSQLQQSKGCPCAKQKPLDMDTQDQPSPRRSSLDKHIKSWLSPKKQYLDKEIQVSQTILQLPDQQAENLRIQEEKPPRQLYQDMQIQEYHDWQSPDRKVQTWQSLGQQSQEWRTQDWKSREWEKRERQLEMQHSQNWDFQTWQTQDLQVKESRKQRSLFQETQTLYATIPSDPDEQSQDVLQESQHQDKDQQDLQSTGIQKEVMETDAVQTMDIKSEELSCGKSQTPSDVQSEDAKSDFNCFSYQSSVQELQSTGSQKQDVETDAVQTRDIKSEDMSCRISQSPTDLQSEDIKPDSNCSSYQSSVQDTYHAYMSDKNSGQDVKQDTSSCSAVSKGDPPLASASCDSKERQQSEDSG</sequence>
<organism evidence="8 9">
    <name type="scientific">Cervus elaphus hippelaphus</name>
    <name type="common">European red deer</name>
    <dbReference type="NCBI Taxonomy" id="46360"/>
    <lineage>
        <taxon>Eukaryota</taxon>
        <taxon>Metazoa</taxon>
        <taxon>Chordata</taxon>
        <taxon>Craniata</taxon>
        <taxon>Vertebrata</taxon>
        <taxon>Euteleostomi</taxon>
        <taxon>Mammalia</taxon>
        <taxon>Eutheria</taxon>
        <taxon>Laurasiatheria</taxon>
        <taxon>Artiodactyla</taxon>
        <taxon>Ruminantia</taxon>
        <taxon>Pecora</taxon>
        <taxon>Cervidae</taxon>
        <taxon>Cervinae</taxon>
        <taxon>Cervus</taxon>
    </lineage>
</organism>
<dbReference type="InterPro" id="IPR030417">
    <property type="entry name" value="MS4A"/>
</dbReference>
<dbReference type="PANTHER" id="PTHR23320:SF10">
    <property type="entry name" value="MEMBRANE-SPANNING 4-DOMAINS SUBFAMILY A MEMBER 14"/>
    <property type="match status" value="1"/>
</dbReference>
<keyword evidence="5 7" id="KW-0472">Membrane</keyword>
<feature type="compositionally biased region" description="Basic and acidic residues" evidence="6">
    <location>
        <begin position="850"/>
        <end position="861"/>
    </location>
</feature>
<evidence type="ECO:0000256" key="3">
    <source>
        <dbReference type="ARBA" id="ARBA00022692"/>
    </source>
</evidence>
<dbReference type="Pfam" id="PF04103">
    <property type="entry name" value="CD20"/>
    <property type="match status" value="1"/>
</dbReference>
<feature type="transmembrane region" description="Helical" evidence="7">
    <location>
        <begin position="44"/>
        <end position="64"/>
    </location>
</feature>
<dbReference type="GO" id="GO:0005886">
    <property type="term" value="C:plasma membrane"/>
    <property type="evidence" value="ECO:0007669"/>
    <property type="project" value="TreeGrafter"/>
</dbReference>